<name>A0A1A8XA11_PLAOA</name>
<evidence type="ECO:0000313" key="3">
    <source>
        <dbReference type="Proteomes" id="UP000078546"/>
    </source>
</evidence>
<keyword evidence="1" id="KW-0472">Membrane</keyword>
<feature type="transmembrane region" description="Helical" evidence="1">
    <location>
        <begin position="266"/>
        <end position="285"/>
    </location>
</feature>
<keyword evidence="1" id="KW-0812">Transmembrane</keyword>
<dbReference type="EMBL" id="FLQV01002295">
    <property type="protein sequence ID" value="SBT01106.1"/>
    <property type="molecule type" value="Genomic_DNA"/>
</dbReference>
<sequence>MENRIEALKKELSTFNFDYMLNNPVTLCDYCNLCDEVKGEKKNEIWFKFFCYQFVRNLETVETINYTLTQDKKESRCKSLIYWMYDKIINLYEKSTIKNKENIIGELLDVWTKFNASPVIKVLSSRCNVPKASDIKDLGEMKKRKIMSDYCENYGTFKRILNYDEYSNCHINYDYFKDSLSKYRELVTNCRPEDFIINNCSKFCINEDPDKVLNESKCRTIEILPKKNVYITQEACDTLKDEALSAMRCKTEEVKISEFTFSDNRAVILILFSLWGVFLTLLFLYKMTPFRSWISNKLRKKKIIRESFNERSDDESLDADYESMDRNMENRGYNITYNSDWNS</sequence>
<evidence type="ECO:0000256" key="1">
    <source>
        <dbReference type="SAM" id="Phobius"/>
    </source>
</evidence>
<dbReference type="AlphaFoldDB" id="A0A1A8XA11"/>
<gene>
    <name evidence="2" type="ORF">POVCU1_064580</name>
</gene>
<dbReference type="InterPro" id="IPR008780">
    <property type="entry name" value="Plasmodium_Vir"/>
</dbReference>
<protein>
    <submittedName>
        <fullName evidence="2">PIR Superfamily Protein</fullName>
    </submittedName>
</protein>
<organism evidence="2 3">
    <name type="scientific">Plasmodium ovale curtisi</name>
    <dbReference type="NCBI Taxonomy" id="864141"/>
    <lineage>
        <taxon>Eukaryota</taxon>
        <taxon>Sar</taxon>
        <taxon>Alveolata</taxon>
        <taxon>Apicomplexa</taxon>
        <taxon>Aconoidasida</taxon>
        <taxon>Haemosporida</taxon>
        <taxon>Plasmodiidae</taxon>
        <taxon>Plasmodium</taxon>
        <taxon>Plasmodium (Plasmodium)</taxon>
    </lineage>
</organism>
<dbReference type="VEuPathDB" id="PlasmoDB:PocGH01_00088300"/>
<accession>A0A1A8XA11</accession>
<keyword evidence="1" id="KW-1133">Transmembrane helix</keyword>
<dbReference type="Proteomes" id="UP000078546">
    <property type="component" value="Unassembled WGS sequence"/>
</dbReference>
<dbReference type="Pfam" id="PF05795">
    <property type="entry name" value="Plasmodium_Vir"/>
    <property type="match status" value="2"/>
</dbReference>
<reference evidence="3" key="1">
    <citation type="submission" date="2016-05" db="EMBL/GenBank/DDBJ databases">
        <authorList>
            <person name="Naeem Raeece"/>
        </authorList>
    </citation>
    <scope>NUCLEOTIDE SEQUENCE [LARGE SCALE GENOMIC DNA]</scope>
</reference>
<proteinExistence type="predicted"/>
<evidence type="ECO:0000313" key="2">
    <source>
        <dbReference type="EMBL" id="SBT01106.1"/>
    </source>
</evidence>